<evidence type="ECO:0000313" key="5">
    <source>
        <dbReference type="EMBL" id="GAB83885.1"/>
    </source>
</evidence>
<evidence type="ECO:0000259" key="4">
    <source>
        <dbReference type="Pfam" id="PF01425"/>
    </source>
</evidence>
<dbReference type="PANTHER" id="PTHR11895:SF7">
    <property type="entry name" value="GLUTAMYL-TRNA(GLN) AMIDOTRANSFERASE SUBUNIT A, MITOCHONDRIAL"/>
    <property type="match status" value="1"/>
</dbReference>
<dbReference type="SUPFAM" id="SSF75304">
    <property type="entry name" value="Amidase signature (AS) enzymes"/>
    <property type="match status" value="1"/>
</dbReference>
<dbReference type="EC" id="3.5.1.4" evidence="3"/>
<name>A0ABQ0HNP9_GORRU</name>
<dbReference type="EMBL" id="BAHB01000022">
    <property type="protein sequence ID" value="GAB83885.1"/>
    <property type="molecule type" value="Genomic_DNA"/>
</dbReference>
<evidence type="ECO:0000313" key="6">
    <source>
        <dbReference type="Proteomes" id="UP000010744"/>
    </source>
</evidence>
<comment type="catalytic activity">
    <reaction evidence="1">
        <text>a monocarboxylic acid amide + H2O = a monocarboxylate + NH4(+)</text>
        <dbReference type="Rhea" id="RHEA:12020"/>
        <dbReference type="ChEBI" id="CHEBI:15377"/>
        <dbReference type="ChEBI" id="CHEBI:28938"/>
        <dbReference type="ChEBI" id="CHEBI:35757"/>
        <dbReference type="ChEBI" id="CHEBI:83628"/>
        <dbReference type="EC" id="3.5.1.4"/>
    </reaction>
</comment>
<dbReference type="Gene3D" id="3.90.1300.10">
    <property type="entry name" value="Amidase signature (AS) domain"/>
    <property type="match status" value="1"/>
</dbReference>
<feature type="domain" description="Amidase" evidence="4">
    <location>
        <begin position="28"/>
        <end position="473"/>
    </location>
</feature>
<comment type="caution">
    <text evidence="5">The sequence shown here is derived from an EMBL/GenBank/DDBJ whole genome shotgun (WGS) entry which is preliminary data.</text>
</comment>
<dbReference type="PANTHER" id="PTHR11895">
    <property type="entry name" value="TRANSAMIDASE"/>
    <property type="match status" value="1"/>
</dbReference>
<organism evidence="5 6">
    <name type="scientific">Gordonia rubripertincta NBRC 101908</name>
    <dbReference type="NCBI Taxonomy" id="1077975"/>
    <lineage>
        <taxon>Bacteria</taxon>
        <taxon>Bacillati</taxon>
        <taxon>Actinomycetota</taxon>
        <taxon>Actinomycetes</taxon>
        <taxon>Mycobacteriales</taxon>
        <taxon>Gordoniaceae</taxon>
        <taxon>Gordonia</taxon>
    </lineage>
</organism>
<dbReference type="InterPro" id="IPR036928">
    <property type="entry name" value="AS_sf"/>
</dbReference>
<dbReference type="Proteomes" id="UP000010744">
    <property type="component" value="Unassembled WGS sequence"/>
</dbReference>
<gene>
    <name evidence="5" type="ORF">GORBP_022_00050</name>
</gene>
<keyword evidence="6" id="KW-1185">Reference proteome</keyword>
<evidence type="ECO:0000256" key="1">
    <source>
        <dbReference type="ARBA" id="ARBA00001311"/>
    </source>
</evidence>
<dbReference type="PROSITE" id="PS00571">
    <property type="entry name" value="AMIDASES"/>
    <property type="match status" value="1"/>
</dbReference>
<evidence type="ECO:0000256" key="3">
    <source>
        <dbReference type="ARBA" id="ARBA00012922"/>
    </source>
</evidence>
<protein>
    <recommendedName>
        <fullName evidence="3">amidase</fullName>
        <ecNumber evidence="3">3.5.1.4</ecNumber>
    </recommendedName>
</protein>
<accession>A0ABQ0HNP9</accession>
<proteinExistence type="inferred from homology"/>
<dbReference type="Pfam" id="PF01425">
    <property type="entry name" value="Amidase"/>
    <property type="match status" value="1"/>
</dbReference>
<dbReference type="InterPro" id="IPR023631">
    <property type="entry name" value="Amidase_dom"/>
</dbReference>
<reference evidence="5 6" key="1">
    <citation type="submission" date="2012-08" db="EMBL/GenBank/DDBJ databases">
        <title>Whole genome shotgun sequence of Gordonia rubripertincta NBRC 101908.</title>
        <authorList>
            <person name="Takarada H."/>
            <person name="Hosoyama A."/>
            <person name="Tsuchikane K."/>
            <person name="Katsumata H."/>
            <person name="Baba S."/>
            <person name="Ohji S."/>
            <person name="Yamazaki S."/>
            <person name="Fujita N."/>
        </authorList>
    </citation>
    <scope>NUCLEOTIDE SEQUENCE [LARGE SCALE GENOMIC DNA]</scope>
    <source>
        <strain evidence="5 6">NBRC 101908</strain>
    </source>
</reference>
<dbReference type="InterPro" id="IPR000120">
    <property type="entry name" value="Amidase"/>
</dbReference>
<evidence type="ECO:0000256" key="2">
    <source>
        <dbReference type="ARBA" id="ARBA00009199"/>
    </source>
</evidence>
<dbReference type="InterPro" id="IPR020556">
    <property type="entry name" value="Amidase_CS"/>
</dbReference>
<sequence>MDMGEYLGADATALAGLVASGEVTAAELLDLARARAAAVNPDLNAIVIPIEAEADHRARTELTGPFAGVPFLIKDLAQDYRGYPTTRGSRSLARHVATEHATVVRRFLDAGLVVFGKTNTPEFGSKAITESVLWGPARNPWNLDVTPGGSSGGSAAAVAAGVVPAAGANDGGGSIRIPAACTGLVGLKASRGLMPFGPATGEPLFGMGVEGVVTRTVRDAAALYDAIIGPTASSTYPAPLHTESFTTRIASPPRLLRIGYTTRSAINPAPHPEAVAAVEHAAKLLTELGHQVDEVDPPHDDAELARDFLEIWFAKAAAQVDEARRLSGAGDADFEADTLALAEIGRAAGVVPLFRALDHVNHHVRALERFHETHDLLLTPTLAVPPPAVGSMTTPPLLQQAARLAARARIGKVMSRVGIVDQLVEENLGWVPYTQLANMTGRPAISVPLHWTGTGLPLGVQFVGRLGADGDLLALAASLEDAAPWFHRYADISM</sequence>
<comment type="similarity">
    <text evidence="2">Belongs to the amidase family.</text>
</comment>